<keyword evidence="2" id="KW-0472">Membrane</keyword>
<proteinExistence type="predicted"/>
<accession>A0A9P9WX03</accession>
<evidence type="ECO:0000313" key="3">
    <source>
        <dbReference type="EMBL" id="KAI1880564.1"/>
    </source>
</evidence>
<name>A0A9P9WX03_9PEZI</name>
<feature type="transmembrane region" description="Helical" evidence="2">
    <location>
        <begin position="32"/>
        <end position="49"/>
    </location>
</feature>
<organism evidence="3 4">
    <name type="scientific">Neoarthrinium moseri</name>
    <dbReference type="NCBI Taxonomy" id="1658444"/>
    <lineage>
        <taxon>Eukaryota</taxon>
        <taxon>Fungi</taxon>
        <taxon>Dikarya</taxon>
        <taxon>Ascomycota</taxon>
        <taxon>Pezizomycotina</taxon>
        <taxon>Sordariomycetes</taxon>
        <taxon>Xylariomycetidae</taxon>
        <taxon>Amphisphaeriales</taxon>
        <taxon>Apiosporaceae</taxon>
        <taxon>Neoarthrinium</taxon>
    </lineage>
</organism>
<dbReference type="EMBL" id="JAFIMR010000002">
    <property type="protein sequence ID" value="KAI1880564.1"/>
    <property type="molecule type" value="Genomic_DNA"/>
</dbReference>
<keyword evidence="4" id="KW-1185">Reference proteome</keyword>
<feature type="transmembrane region" description="Helical" evidence="2">
    <location>
        <begin position="107"/>
        <end position="128"/>
    </location>
</feature>
<keyword evidence="2" id="KW-0812">Transmembrane</keyword>
<reference evidence="3" key="1">
    <citation type="submission" date="2021-03" db="EMBL/GenBank/DDBJ databases">
        <title>Revisited historic fungal species revealed as producer of novel bioactive compounds through whole genome sequencing and comparative genomics.</title>
        <authorList>
            <person name="Vignolle G.A."/>
            <person name="Hochenegger N."/>
            <person name="Mach R.L."/>
            <person name="Mach-Aigner A.R."/>
            <person name="Javad Rahimi M."/>
            <person name="Salim K.A."/>
            <person name="Chan C.M."/>
            <person name="Lim L.B.L."/>
            <person name="Cai F."/>
            <person name="Druzhinina I.S."/>
            <person name="U'Ren J.M."/>
            <person name="Derntl C."/>
        </authorList>
    </citation>
    <scope>NUCLEOTIDE SEQUENCE</scope>
    <source>
        <strain evidence="3">TUCIM 5799</strain>
    </source>
</reference>
<comment type="caution">
    <text evidence="3">The sequence shown here is derived from an EMBL/GenBank/DDBJ whole genome shotgun (WGS) entry which is preliminary data.</text>
</comment>
<evidence type="ECO:0000256" key="2">
    <source>
        <dbReference type="SAM" id="Phobius"/>
    </source>
</evidence>
<evidence type="ECO:0000256" key="1">
    <source>
        <dbReference type="SAM" id="MobiDB-lite"/>
    </source>
</evidence>
<sequence>MDANVYLGVWTNWSRGQVLGATLTVTRSSGNLVIAFTAFFISFVGSRFWRILCFISHRIYSTAQKRDVIHHQRQVILRNSSSPESGFMALVRLLHAWRKTSLKRRAALLPLALLSLLSLLAFTVAGGFSSSISSAIGDEVLLIPSRCGVTLPGDDVDQMGYGTALSAEKLNNAVNYAQQCYNTSSSGTLECGKFRSPRLETQMVNISASCPFKDGTWRSQNANLKLDTGSIDSNFHLGLNTPIDQRFALRYMLHCAPIQTQNYTVHIARDGAGYVRYQYGTLLGGSLENMTHYDFVYEAEDIETQYSHLQSSFKLAGANFKVNALSSYTVKGVPKPHAQFAPIQSLQRTDGDLAIVFLSGNSVLFGQVMDDEWYRATRRFGTLASYEVAGERPSFIPEEAASPLGCVEQWQWCKGIPGSDSDTSTTCGPLASKDDALTGAAHLFGLDPGFMYADRPVSNTSLGTTLIWPGLILRESVAVLNGVITYLGPKSLLSQTRLFTGIQWQLPANQWQLDVINWWSTTLALIQASFVNTALGPSDTVFDPMHWPPINEYETNMCESQTIRSRVHTSFSLFGLCFVFITGSLIVAISYGLEPVLMLLHRRFKYQQYAQLEWVSDASLQLHRMAHEENGIKTWSRCTDTVPTVEPEIFLANLDITDLEHPILSHHVALDIETKVDNTSPTSDAEHLAPNSQIGSTQDLDSEVTEHDIPGELEIAPHTPMTARTEPEGRPGPAPEETGTMLAKFGS</sequence>
<dbReference type="AlphaFoldDB" id="A0A9P9WX03"/>
<dbReference type="Proteomes" id="UP000829685">
    <property type="component" value="Unassembled WGS sequence"/>
</dbReference>
<evidence type="ECO:0000313" key="4">
    <source>
        <dbReference type="Proteomes" id="UP000829685"/>
    </source>
</evidence>
<keyword evidence="2" id="KW-1133">Transmembrane helix</keyword>
<feature type="region of interest" description="Disordered" evidence="1">
    <location>
        <begin position="677"/>
        <end position="747"/>
    </location>
</feature>
<feature type="transmembrane region" description="Helical" evidence="2">
    <location>
        <begin position="571"/>
        <end position="593"/>
    </location>
</feature>
<feature type="compositionally biased region" description="Polar residues" evidence="1">
    <location>
        <begin position="690"/>
        <end position="699"/>
    </location>
</feature>
<protein>
    <submittedName>
        <fullName evidence="3">Uncharacterized protein</fullName>
    </submittedName>
</protein>
<gene>
    <name evidence="3" type="ORF">JX265_000804</name>
</gene>